<dbReference type="RefSeq" id="WP_041089682.1">
    <property type="nucleotide sequence ID" value="NZ_JXRP01000018.1"/>
</dbReference>
<evidence type="ECO:0000256" key="11">
    <source>
        <dbReference type="ARBA" id="ARBA00040752"/>
    </source>
</evidence>
<dbReference type="GO" id="GO:0005886">
    <property type="term" value="C:plasma membrane"/>
    <property type="evidence" value="ECO:0007669"/>
    <property type="project" value="UniProtKB-SubCell"/>
</dbReference>
<evidence type="ECO:0000256" key="3">
    <source>
        <dbReference type="ARBA" id="ARBA00022475"/>
    </source>
</evidence>
<dbReference type="Gene3D" id="3.40.630.190">
    <property type="entry name" value="LCP protein"/>
    <property type="match status" value="1"/>
</dbReference>
<dbReference type="PANTHER" id="PTHR33392">
    <property type="entry name" value="POLYISOPRENYL-TEICHOIC ACID--PEPTIDOGLYCAN TEICHOIC ACID TRANSFERASE TAGU"/>
    <property type="match status" value="1"/>
</dbReference>
<comment type="function">
    <text evidence="10">Involved in SarA attenuation. Affects resistance to oxacillin and teicoplanin, as well as the synthesis of virulence factors.</text>
</comment>
<protein>
    <recommendedName>
        <fullName evidence="11">Regulatory protein MsrR</fullName>
    </recommendedName>
</protein>
<evidence type="ECO:0000256" key="5">
    <source>
        <dbReference type="ARBA" id="ARBA00022968"/>
    </source>
</evidence>
<keyword evidence="15" id="KW-1185">Reference proteome</keyword>
<evidence type="ECO:0000256" key="2">
    <source>
        <dbReference type="ARBA" id="ARBA00006068"/>
    </source>
</evidence>
<name>A0A0C2RUD2_9BACL</name>
<evidence type="ECO:0000256" key="12">
    <source>
        <dbReference type="SAM" id="SignalP"/>
    </source>
</evidence>
<keyword evidence="3" id="KW-1003">Cell membrane</keyword>
<evidence type="ECO:0000256" key="9">
    <source>
        <dbReference type="ARBA" id="ARBA00023163"/>
    </source>
</evidence>
<dbReference type="AlphaFoldDB" id="A0A0C2RUD2"/>
<accession>A0A0C2RUD2</accession>
<dbReference type="Pfam" id="PF03816">
    <property type="entry name" value="LytR_cpsA_psr"/>
    <property type="match status" value="1"/>
</dbReference>
<organism evidence="14 15">
    <name type="scientific">Jeotgalibacillus soli</name>
    <dbReference type="NCBI Taxonomy" id="889306"/>
    <lineage>
        <taxon>Bacteria</taxon>
        <taxon>Bacillati</taxon>
        <taxon>Bacillota</taxon>
        <taxon>Bacilli</taxon>
        <taxon>Bacillales</taxon>
        <taxon>Caryophanaceae</taxon>
        <taxon>Jeotgalibacillus</taxon>
    </lineage>
</organism>
<keyword evidence="6" id="KW-1133">Transmembrane helix</keyword>
<dbReference type="NCBIfam" id="TIGR00350">
    <property type="entry name" value="lytR_cpsA_psr"/>
    <property type="match status" value="1"/>
</dbReference>
<keyword evidence="8" id="KW-0472">Membrane</keyword>
<keyword evidence="9" id="KW-0804">Transcription</keyword>
<evidence type="ECO:0000313" key="15">
    <source>
        <dbReference type="Proteomes" id="UP000031938"/>
    </source>
</evidence>
<reference evidence="14 15" key="1">
    <citation type="submission" date="2015-01" db="EMBL/GenBank/DDBJ databases">
        <title>Genome sequencing of Jeotgalibacillus soli.</title>
        <authorList>
            <person name="Goh K.M."/>
            <person name="Chan K.-G."/>
            <person name="Yaakop A.S."/>
            <person name="Ee R."/>
            <person name="Gan H.M."/>
            <person name="Chan C.S."/>
        </authorList>
    </citation>
    <scope>NUCLEOTIDE SEQUENCE [LARGE SCALE GENOMIC DNA]</scope>
    <source>
        <strain evidence="14 15">P9</strain>
    </source>
</reference>
<dbReference type="PANTHER" id="PTHR33392:SF8">
    <property type="entry name" value="REGULATORY PROTEIN MSRR"/>
    <property type="match status" value="1"/>
</dbReference>
<dbReference type="InterPro" id="IPR050922">
    <property type="entry name" value="LytR/CpsA/Psr_CW_biosynth"/>
</dbReference>
<evidence type="ECO:0000256" key="7">
    <source>
        <dbReference type="ARBA" id="ARBA00023015"/>
    </source>
</evidence>
<gene>
    <name evidence="14" type="ORF">KP78_28980</name>
</gene>
<sequence>METRRQRRKKKVRKGRVFIVLLLLLIVSAGAFAGTQYWLGTQMAADAEGLDYNFEDDFSGVASDNGKVNVLLIGVDSRGEEQSRSDTMMIAQWDGQDDEIKLVSLMRDIYVEIPGYQDYKLNTAFYLNGPELLRQTIKTNFGVDVQHYMLIDFSAFENMVDALAPNGIEIDVEKAMSEKIGVSLQPGQQTLNGKELLGYARFRADQEGDFGRVNRQQQVIEAVKDHALSISGVMNAPKLLGAAQPYIQTNMTNSEQIAILSRILLSGGGDIKRLTIPLDDAYSNGSYEGVGSVLELDWPANNAALQEFLE</sequence>
<evidence type="ECO:0000256" key="4">
    <source>
        <dbReference type="ARBA" id="ARBA00022692"/>
    </source>
</evidence>
<evidence type="ECO:0000256" key="10">
    <source>
        <dbReference type="ARBA" id="ARBA00037178"/>
    </source>
</evidence>
<dbReference type="OrthoDB" id="9782542at2"/>
<keyword evidence="4" id="KW-0812">Transmembrane</keyword>
<evidence type="ECO:0000256" key="6">
    <source>
        <dbReference type="ARBA" id="ARBA00022989"/>
    </source>
</evidence>
<keyword evidence="12" id="KW-0732">Signal</keyword>
<comment type="caution">
    <text evidence="14">The sequence shown here is derived from an EMBL/GenBank/DDBJ whole genome shotgun (WGS) entry which is preliminary data.</text>
</comment>
<feature type="chain" id="PRO_5002155123" description="Regulatory protein MsrR" evidence="12">
    <location>
        <begin position="34"/>
        <end position="310"/>
    </location>
</feature>
<evidence type="ECO:0000313" key="14">
    <source>
        <dbReference type="EMBL" id="KIL45354.1"/>
    </source>
</evidence>
<evidence type="ECO:0000259" key="13">
    <source>
        <dbReference type="Pfam" id="PF03816"/>
    </source>
</evidence>
<evidence type="ECO:0000256" key="1">
    <source>
        <dbReference type="ARBA" id="ARBA00004401"/>
    </source>
</evidence>
<feature type="domain" description="Cell envelope-related transcriptional attenuator" evidence="13">
    <location>
        <begin position="84"/>
        <end position="226"/>
    </location>
</feature>
<dbReference type="Proteomes" id="UP000031938">
    <property type="component" value="Unassembled WGS sequence"/>
</dbReference>
<feature type="signal peptide" evidence="12">
    <location>
        <begin position="1"/>
        <end position="33"/>
    </location>
</feature>
<proteinExistence type="inferred from homology"/>
<comment type="similarity">
    <text evidence="2">Belongs to the LytR/CpsA/Psr (LCP) family.</text>
</comment>
<keyword evidence="7" id="KW-0805">Transcription regulation</keyword>
<dbReference type="EMBL" id="JXRP01000018">
    <property type="protein sequence ID" value="KIL45354.1"/>
    <property type="molecule type" value="Genomic_DNA"/>
</dbReference>
<keyword evidence="5" id="KW-0735">Signal-anchor</keyword>
<evidence type="ECO:0000256" key="8">
    <source>
        <dbReference type="ARBA" id="ARBA00023136"/>
    </source>
</evidence>
<dbReference type="InterPro" id="IPR004474">
    <property type="entry name" value="LytR_CpsA_psr"/>
</dbReference>
<dbReference type="PATRIC" id="fig|889306.3.peg.2911"/>
<comment type="subcellular location">
    <subcellularLocation>
        <location evidence="1">Cell membrane</location>
        <topology evidence="1">Single-pass type II membrane protein</topology>
    </subcellularLocation>
</comment>